<keyword evidence="2" id="KW-1185">Reference proteome</keyword>
<sequence length="98" mass="10827">MPSQRERLKWCWSCNLDGPGHVLTVGQGSGNCIGLWACTGKGNGEVKRWKNTAYLCEYSIGIKRVFEIDVVALDKDNTSILRHCMIPLQSVSGASITR</sequence>
<organism evidence="1 2">
    <name type="scientific">Penicillium cf. viridicatum</name>
    <dbReference type="NCBI Taxonomy" id="2972119"/>
    <lineage>
        <taxon>Eukaryota</taxon>
        <taxon>Fungi</taxon>
        <taxon>Dikarya</taxon>
        <taxon>Ascomycota</taxon>
        <taxon>Pezizomycotina</taxon>
        <taxon>Eurotiomycetes</taxon>
        <taxon>Eurotiomycetidae</taxon>
        <taxon>Eurotiales</taxon>
        <taxon>Aspergillaceae</taxon>
        <taxon>Penicillium</taxon>
    </lineage>
</organism>
<evidence type="ECO:0000313" key="2">
    <source>
        <dbReference type="Proteomes" id="UP001150942"/>
    </source>
</evidence>
<accession>A0A9W9T9T4</accession>
<dbReference type="AlphaFoldDB" id="A0A9W9T9T4"/>
<dbReference type="OrthoDB" id="6105938at2759"/>
<gene>
    <name evidence="1" type="ORF">N7449_001825</name>
</gene>
<evidence type="ECO:0000313" key="1">
    <source>
        <dbReference type="EMBL" id="KAJ5214656.1"/>
    </source>
</evidence>
<dbReference type="EMBL" id="JAPQKQ010000001">
    <property type="protein sequence ID" value="KAJ5214656.1"/>
    <property type="molecule type" value="Genomic_DNA"/>
</dbReference>
<protein>
    <submittedName>
        <fullName evidence="1">Uncharacterized protein</fullName>
    </submittedName>
</protein>
<proteinExistence type="predicted"/>
<comment type="caution">
    <text evidence="1">The sequence shown here is derived from an EMBL/GenBank/DDBJ whole genome shotgun (WGS) entry which is preliminary data.</text>
</comment>
<name>A0A9W9T9T4_9EURO</name>
<reference evidence="1" key="1">
    <citation type="submission" date="2022-11" db="EMBL/GenBank/DDBJ databases">
        <authorList>
            <person name="Petersen C."/>
        </authorList>
    </citation>
    <scope>NUCLEOTIDE SEQUENCE</scope>
    <source>
        <strain evidence="1">IBT 20477</strain>
    </source>
</reference>
<reference evidence="1" key="2">
    <citation type="journal article" date="2023" name="IMA Fungus">
        <title>Comparative genomic study of the Penicillium genus elucidates a diverse pangenome and 15 lateral gene transfer events.</title>
        <authorList>
            <person name="Petersen C."/>
            <person name="Sorensen T."/>
            <person name="Nielsen M.R."/>
            <person name="Sondergaard T.E."/>
            <person name="Sorensen J.L."/>
            <person name="Fitzpatrick D.A."/>
            <person name="Frisvad J.C."/>
            <person name="Nielsen K.L."/>
        </authorList>
    </citation>
    <scope>NUCLEOTIDE SEQUENCE</scope>
    <source>
        <strain evidence="1">IBT 20477</strain>
    </source>
</reference>
<dbReference type="Proteomes" id="UP001150942">
    <property type="component" value="Unassembled WGS sequence"/>
</dbReference>